<dbReference type="InterPro" id="IPR016187">
    <property type="entry name" value="CTDL_fold"/>
</dbReference>
<keyword evidence="10" id="KW-1185">Reference proteome</keyword>
<organism evidence="9 10">
    <name type="scientific">Chiloscyllium punctatum</name>
    <name type="common">Brownbanded bambooshark</name>
    <name type="synonym">Hemiscyllium punctatum</name>
    <dbReference type="NCBI Taxonomy" id="137246"/>
    <lineage>
        <taxon>Eukaryota</taxon>
        <taxon>Metazoa</taxon>
        <taxon>Chordata</taxon>
        <taxon>Craniata</taxon>
        <taxon>Vertebrata</taxon>
        <taxon>Chondrichthyes</taxon>
        <taxon>Elasmobranchii</taxon>
        <taxon>Galeomorphii</taxon>
        <taxon>Galeoidea</taxon>
        <taxon>Orectolobiformes</taxon>
        <taxon>Hemiscylliidae</taxon>
        <taxon>Chiloscyllium</taxon>
    </lineage>
</organism>
<dbReference type="PANTHER" id="PTHR14789:SF2">
    <property type="entry name" value="LAYILIN"/>
    <property type="match status" value="1"/>
</dbReference>
<dbReference type="PANTHER" id="PTHR14789">
    <property type="entry name" value="CHONDROLECTIN VARIANT CHODLFDELTAE"/>
    <property type="match status" value="1"/>
</dbReference>
<evidence type="ECO:0000256" key="5">
    <source>
        <dbReference type="ARBA" id="ARBA00022989"/>
    </source>
</evidence>
<dbReference type="OrthoDB" id="5797898at2759"/>
<dbReference type="OMA" id="WVWIYRK"/>
<comment type="subcellular location">
    <subcellularLocation>
        <location evidence="1">Membrane</location>
        <topology evidence="1">Single-pass type I membrane protein</topology>
    </subcellularLocation>
</comment>
<evidence type="ECO:0000256" key="6">
    <source>
        <dbReference type="ARBA" id="ARBA00023136"/>
    </source>
</evidence>
<dbReference type="STRING" id="137246.A0A401T568"/>
<evidence type="ECO:0000256" key="7">
    <source>
        <dbReference type="SAM" id="Phobius"/>
    </source>
</evidence>
<keyword evidence="3" id="KW-0732">Signal</keyword>
<dbReference type="FunFam" id="3.10.100.10:FF:000006">
    <property type="entry name" value="Layilin b"/>
    <property type="match status" value="1"/>
</dbReference>
<evidence type="ECO:0000259" key="8">
    <source>
        <dbReference type="PROSITE" id="PS50041"/>
    </source>
</evidence>
<dbReference type="Gene3D" id="3.10.100.10">
    <property type="entry name" value="Mannose-Binding Protein A, subunit A"/>
    <property type="match status" value="1"/>
</dbReference>
<dbReference type="AlphaFoldDB" id="A0A401T568"/>
<evidence type="ECO:0000256" key="3">
    <source>
        <dbReference type="ARBA" id="ARBA00022729"/>
    </source>
</evidence>
<protein>
    <recommendedName>
        <fullName evidence="8">C-type lectin domain-containing protein</fullName>
    </recommendedName>
</protein>
<dbReference type="GO" id="GO:0030246">
    <property type="term" value="F:carbohydrate binding"/>
    <property type="evidence" value="ECO:0007669"/>
    <property type="project" value="UniProtKB-KW"/>
</dbReference>
<dbReference type="SUPFAM" id="SSF56436">
    <property type="entry name" value="C-type lectin-like"/>
    <property type="match status" value="1"/>
</dbReference>
<keyword evidence="6 7" id="KW-0472">Membrane</keyword>
<sequence>MKEASYHQRTSQNVCRRGVERPCYQIAYFQDTSLRLGFEEAQSECQRDGGNLLSIETANEQRFVEKLIENLSAGDGDFWIGLWRRENRNESSADCPDLYQWIDGSDTGFRNWYVDEPSCGSEGCVVMYHQPSASSGMGGPYLYQWNDDRCNMKNNFICKYAPVPDSLTPGSIPTPIDGNSLEEDNTLNILYIIIPTIPVLILLLVLSAIFCLRVVRRRKERCETIVKEQHFWMESVRSNSPKLEIYNVIMKQSEADLTGTRPHIKNISFRSSAPSQELENVSREYDNIGTNCSTSGFVTNEIYEPYSHQVKKCGESGWVENEIYGY</sequence>
<evidence type="ECO:0000256" key="1">
    <source>
        <dbReference type="ARBA" id="ARBA00004479"/>
    </source>
</evidence>
<gene>
    <name evidence="9" type="ORF">chiPu_0016279</name>
</gene>
<dbReference type="Pfam" id="PF00059">
    <property type="entry name" value="Lectin_C"/>
    <property type="match status" value="1"/>
</dbReference>
<dbReference type="InterPro" id="IPR001304">
    <property type="entry name" value="C-type_lectin-like"/>
</dbReference>
<dbReference type="InterPro" id="IPR016186">
    <property type="entry name" value="C-type_lectin-like/link_sf"/>
</dbReference>
<feature type="transmembrane region" description="Helical" evidence="7">
    <location>
        <begin position="189"/>
        <end position="212"/>
    </location>
</feature>
<keyword evidence="5 7" id="KW-1133">Transmembrane helix</keyword>
<accession>A0A401T568</accession>
<evidence type="ECO:0000256" key="2">
    <source>
        <dbReference type="ARBA" id="ARBA00022692"/>
    </source>
</evidence>
<dbReference type="Proteomes" id="UP000287033">
    <property type="component" value="Unassembled WGS sequence"/>
</dbReference>
<feature type="domain" description="C-type lectin" evidence="8">
    <location>
        <begin position="19"/>
        <end position="159"/>
    </location>
</feature>
<proteinExistence type="predicted"/>
<keyword evidence="2 7" id="KW-0812">Transmembrane</keyword>
<evidence type="ECO:0000313" key="9">
    <source>
        <dbReference type="EMBL" id="GCC37772.1"/>
    </source>
</evidence>
<dbReference type="GO" id="GO:0016020">
    <property type="term" value="C:membrane"/>
    <property type="evidence" value="ECO:0007669"/>
    <property type="project" value="UniProtKB-SubCell"/>
</dbReference>
<evidence type="ECO:0000313" key="10">
    <source>
        <dbReference type="Proteomes" id="UP000287033"/>
    </source>
</evidence>
<dbReference type="InterPro" id="IPR051505">
    <property type="entry name" value="C-type_lectin_domain"/>
</dbReference>
<dbReference type="EMBL" id="BEZZ01001055">
    <property type="protein sequence ID" value="GCC37772.1"/>
    <property type="molecule type" value="Genomic_DNA"/>
</dbReference>
<keyword evidence="4" id="KW-0430">Lectin</keyword>
<dbReference type="PROSITE" id="PS50041">
    <property type="entry name" value="C_TYPE_LECTIN_2"/>
    <property type="match status" value="1"/>
</dbReference>
<name>A0A401T568_CHIPU</name>
<comment type="caution">
    <text evidence="9">The sequence shown here is derived from an EMBL/GenBank/DDBJ whole genome shotgun (WGS) entry which is preliminary data.</text>
</comment>
<reference evidence="9 10" key="1">
    <citation type="journal article" date="2018" name="Nat. Ecol. Evol.">
        <title>Shark genomes provide insights into elasmobranch evolution and the origin of vertebrates.</title>
        <authorList>
            <person name="Hara Y"/>
            <person name="Yamaguchi K"/>
            <person name="Onimaru K"/>
            <person name="Kadota M"/>
            <person name="Koyanagi M"/>
            <person name="Keeley SD"/>
            <person name="Tatsumi K"/>
            <person name="Tanaka K"/>
            <person name="Motone F"/>
            <person name="Kageyama Y"/>
            <person name="Nozu R"/>
            <person name="Adachi N"/>
            <person name="Nishimura O"/>
            <person name="Nakagawa R"/>
            <person name="Tanegashima C"/>
            <person name="Kiyatake I"/>
            <person name="Matsumoto R"/>
            <person name="Murakumo K"/>
            <person name="Nishida K"/>
            <person name="Terakita A"/>
            <person name="Kuratani S"/>
            <person name="Sato K"/>
            <person name="Hyodo S Kuraku.S."/>
        </authorList>
    </citation>
    <scope>NUCLEOTIDE SEQUENCE [LARGE SCALE GENOMIC DNA]</scope>
</reference>
<evidence type="ECO:0000256" key="4">
    <source>
        <dbReference type="ARBA" id="ARBA00022734"/>
    </source>
</evidence>
<dbReference type="SMART" id="SM00034">
    <property type="entry name" value="CLECT"/>
    <property type="match status" value="1"/>
</dbReference>